<evidence type="ECO:0000313" key="2">
    <source>
        <dbReference type="EMBL" id="OIM20449.1"/>
    </source>
</evidence>
<reference evidence="3 5" key="2">
    <citation type="submission" date="2018-08" db="EMBL/GenBank/DDBJ databases">
        <authorList>
            <person name="Lorentzen P. G. S. M."/>
        </authorList>
    </citation>
    <scope>NUCLEOTIDE SEQUENCE [LARGE SCALE GENOMIC DNA]</scope>
    <source>
        <strain evidence="3 5">CRBO_1381</strain>
    </source>
</reference>
<dbReference type="InterPro" id="IPR029058">
    <property type="entry name" value="AB_hydrolase_fold"/>
</dbReference>
<reference evidence="1" key="3">
    <citation type="submission" date="2019-10" db="EMBL/GenBank/DDBJ databases">
        <title>Malate fermentation in French cider.</title>
        <authorList>
            <person name="Cousin F.J."/>
            <person name="Medina Fernandez S."/>
            <person name="Misery B."/>
            <person name="Laplace J.-M."/>
            <person name="Cretenet M."/>
        </authorList>
    </citation>
    <scope>NUCLEOTIDE SEQUENCE</scope>
    <source>
        <strain evidence="1">UCMA15129</strain>
    </source>
</reference>
<dbReference type="AlphaFoldDB" id="A0A6N3ZYU8"/>
<protein>
    <submittedName>
        <fullName evidence="1 3">Esterase</fullName>
    </submittedName>
</protein>
<name>A0A6N3ZYU8_OENOE</name>
<sequence length="249" mass="29019">MATFKISFFSDSLCMKSTINVILPDRIQSTLSTLLLLHGMGDDENSWMDNTSLQRYLSNRQLAVIMPRVDLSYYANIRFGERYFDYVSDELLQKASGWFPLKNDAKHCFAAGISMGAYGALKLVLNEPEKFSRGYALSAVTDLLDRWNQEPKRDAWYKNLFGSKRDLKGSTSDLISIVEQWPVKKETPYIWQSCGTDDAFFQQNETFHQLLVEKNFESDFIPVDREIHRWEFWDKQIMQVINNLDQFLS</sequence>
<dbReference type="SUPFAM" id="SSF53474">
    <property type="entry name" value="alpha/beta-Hydrolases"/>
    <property type="match status" value="1"/>
</dbReference>
<dbReference type="InterPro" id="IPR050583">
    <property type="entry name" value="Mycobacterial_A85_antigen"/>
</dbReference>
<gene>
    <name evidence="2" type="ORF">ATX59_09005</name>
    <name evidence="1" type="ORF">GA838_08125</name>
    <name evidence="3" type="ORF">OENI_1850</name>
</gene>
<evidence type="ECO:0000313" key="5">
    <source>
        <dbReference type="Proteomes" id="UP000294726"/>
    </source>
</evidence>
<evidence type="ECO:0000313" key="1">
    <source>
        <dbReference type="EMBL" id="MDV7715700.1"/>
    </source>
</evidence>
<dbReference type="PANTHER" id="PTHR48098">
    <property type="entry name" value="ENTEROCHELIN ESTERASE-RELATED"/>
    <property type="match status" value="1"/>
</dbReference>
<dbReference type="Pfam" id="PF00756">
    <property type="entry name" value="Esterase"/>
    <property type="match status" value="1"/>
</dbReference>
<dbReference type="Proteomes" id="UP001281024">
    <property type="component" value="Unassembled WGS sequence"/>
</dbReference>
<proteinExistence type="predicted"/>
<dbReference type="Gene3D" id="3.40.50.1820">
    <property type="entry name" value="alpha/beta hydrolase"/>
    <property type="match status" value="1"/>
</dbReference>
<dbReference type="GO" id="GO:0016747">
    <property type="term" value="F:acyltransferase activity, transferring groups other than amino-acyl groups"/>
    <property type="evidence" value="ECO:0007669"/>
    <property type="project" value="TreeGrafter"/>
</dbReference>
<dbReference type="EMBL" id="LR031358">
    <property type="protein sequence ID" value="VDB99281.1"/>
    <property type="molecule type" value="Genomic_DNA"/>
</dbReference>
<evidence type="ECO:0000313" key="3">
    <source>
        <dbReference type="EMBL" id="VDB99281.1"/>
    </source>
</evidence>
<organism evidence="2 4">
    <name type="scientific">Oenococcus oeni</name>
    <name type="common">Leuconostoc oenos</name>
    <dbReference type="NCBI Taxonomy" id="1247"/>
    <lineage>
        <taxon>Bacteria</taxon>
        <taxon>Bacillati</taxon>
        <taxon>Bacillota</taxon>
        <taxon>Bacilli</taxon>
        <taxon>Lactobacillales</taxon>
        <taxon>Lactobacillaceae</taxon>
        <taxon>Oenococcus</taxon>
    </lineage>
</organism>
<dbReference type="EMBL" id="WERV01000006">
    <property type="protein sequence ID" value="MDV7715700.1"/>
    <property type="molecule type" value="Genomic_DNA"/>
</dbReference>
<dbReference type="InterPro" id="IPR000801">
    <property type="entry name" value="Esterase-like"/>
</dbReference>
<accession>A0A6N3ZYU8</accession>
<dbReference type="Proteomes" id="UP000294726">
    <property type="component" value="Chromosome"/>
</dbReference>
<dbReference type="PANTHER" id="PTHR48098:SF1">
    <property type="entry name" value="DIACYLGLYCEROL ACYLTRANSFERASE_MYCOLYLTRANSFERASE AG85A"/>
    <property type="match status" value="1"/>
</dbReference>
<evidence type="ECO:0000313" key="4">
    <source>
        <dbReference type="Proteomes" id="UP000181728"/>
    </source>
</evidence>
<dbReference type="EMBL" id="MLOK01000058">
    <property type="protein sequence ID" value="OIM20449.1"/>
    <property type="molecule type" value="Genomic_DNA"/>
</dbReference>
<dbReference type="RefSeq" id="WP_071419504.1">
    <property type="nucleotide sequence ID" value="NZ_LR031358.1"/>
</dbReference>
<reference evidence="2 4" key="1">
    <citation type="journal article" date="2016" name="BMC Genomics">
        <title>Consensus pan-genome assembly of the specialised wine bacterium Oenococcus oeni.</title>
        <authorList>
            <person name="Sternes P.R."/>
            <person name="Borneman A.R."/>
        </authorList>
    </citation>
    <scope>NUCLEOTIDE SEQUENCE [LARGE SCALE GENOMIC DNA]</scope>
    <source>
        <strain evidence="2 4">AWRIB661</strain>
    </source>
</reference>
<dbReference type="Proteomes" id="UP000181728">
    <property type="component" value="Unassembled WGS sequence"/>
</dbReference>